<dbReference type="SMART" id="SM00833">
    <property type="entry name" value="CobW_C"/>
    <property type="match status" value="1"/>
</dbReference>
<organism evidence="10 11">
    <name type="scientific">Polyrhizophydium stewartii</name>
    <dbReference type="NCBI Taxonomy" id="2732419"/>
    <lineage>
        <taxon>Eukaryota</taxon>
        <taxon>Fungi</taxon>
        <taxon>Fungi incertae sedis</taxon>
        <taxon>Chytridiomycota</taxon>
        <taxon>Chytridiomycota incertae sedis</taxon>
        <taxon>Chytridiomycetes</taxon>
        <taxon>Rhizophydiales</taxon>
        <taxon>Rhizophydiales incertae sedis</taxon>
        <taxon>Polyrhizophydium</taxon>
    </lineage>
</organism>
<protein>
    <recommendedName>
        <fullName evidence="9">CobW C-terminal domain-containing protein</fullName>
    </recommendedName>
</protein>
<evidence type="ECO:0000256" key="3">
    <source>
        <dbReference type="ARBA" id="ARBA00022833"/>
    </source>
</evidence>
<evidence type="ECO:0000256" key="1">
    <source>
        <dbReference type="ARBA" id="ARBA00022741"/>
    </source>
</evidence>
<gene>
    <name evidence="10" type="ORF">HK105_205772</name>
</gene>
<evidence type="ECO:0000256" key="7">
    <source>
        <dbReference type="ARBA" id="ARBA00049117"/>
    </source>
</evidence>
<reference evidence="10 11" key="1">
    <citation type="submission" date="2023-09" db="EMBL/GenBank/DDBJ databases">
        <title>Pangenome analysis of Batrachochytrium dendrobatidis and related Chytrids.</title>
        <authorList>
            <person name="Yacoub M.N."/>
            <person name="Stajich J.E."/>
            <person name="James T.Y."/>
        </authorList>
    </citation>
    <scope>NUCLEOTIDE SEQUENCE [LARGE SCALE GENOMIC DNA]</scope>
    <source>
        <strain evidence="10 11">JEL0888</strain>
    </source>
</reference>
<evidence type="ECO:0000259" key="9">
    <source>
        <dbReference type="SMART" id="SM00833"/>
    </source>
</evidence>
<dbReference type="Pfam" id="PF02492">
    <property type="entry name" value="cobW"/>
    <property type="match status" value="1"/>
</dbReference>
<evidence type="ECO:0000313" key="11">
    <source>
        <dbReference type="Proteomes" id="UP001527925"/>
    </source>
</evidence>
<comment type="similarity">
    <text evidence="6">Belongs to the SIMIBI class G3E GTPase family. ZNG1 subfamily.</text>
</comment>
<dbReference type="InterPro" id="IPR011629">
    <property type="entry name" value="CobW-like_C"/>
</dbReference>
<evidence type="ECO:0000256" key="5">
    <source>
        <dbReference type="ARBA" id="ARBA00023186"/>
    </source>
</evidence>
<dbReference type="InterPro" id="IPR003495">
    <property type="entry name" value="CobW/HypB/UreG_nucleotide-bd"/>
</dbReference>
<keyword evidence="11" id="KW-1185">Reference proteome</keyword>
<dbReference type="Proteomes" id="UP001527925">
    <property type="component" value="Unassembled WGS sequence"/>
</dbReference>
<comment type="caution">
    <text evidence="10">The sequence shown here is derived from an EMBL/GenBank/DDBJ whole genome shotgun (WGS) entry which is preliminary data.</text>
</comment>
<proteinExistence type="inferred from homology"/>
<evidence type="ECO:0000313" key="10">
    <source>
        <dbReference type="EMBL" id="KAL2914634.1"/>
    </source>
</evidence>
<dbReference type="PANTHER" id="PTHR13748">
    <property type="entry name" value="COBW-RELATED"/>
    <property type="match status" value="1"/>
</dbReference>
<dbReference type="InterPro" id="IPR027417">
    <property type="entry name" value="P-loop_NTPase"/>
</dbReference>
<evidence type="ECO:0000256" key="2">
    <source>
        <dbReference type="ARBA" id="ARBA00022801"/>
    </source>
</evidence>
<name>A0ABR4N564_9FUNG</name>
<feature type="region of interest" description="Disordered" evidence="8">
    <location>
        <begin position="1"/>
        <end position="41"/>
    </location>
</feature>
<dbReference type="Gene3D" id="3.40.50.300">
    <property type="entry name" value="P-loop containing nucleotide triphosphate hydrolases"/>
    <property type="match status" value="1"/>
</dbReference>
<feature type="domain" description="CobW C-terminal" evidence="9">
    <location>
        <begin position="279"/>
        <end position="383"/>
    </location>
</feature>
<sequence>MPAGLDDDDIPELVPVAEGGPSGEDEQGDAGFGDAPSDSSKKVPVTILTGFLGSGKTTLVTDLLSDPTHGKRIAVILNEFGESAGIDRSMSVGKDGRIMEEWLELANGCLCCSVKDAGVKAIENLVKKKGRFDYVVLETTGLADPGPIASLFWLDEELQSELYLDGILTVVDAKNIREYMSTQTENGQTNEAIRQVALADRIILNKTDLVDEATVESIEQVIRSINASAPVHRTVRSKVPVDFVLNLHCFDGVDMDPFSERGEQQAVHKIGEVRHAKNVTTVVFTCTGTLERAILNKWLQALLWDRLIPGSDRTPPDFKLLRLKALVDLDGAARKHIVQGVQEMYDVHEGGLWEAEPRINKFVFIGSGLDKGMLVRSFQDSCISSQ</sequence>
<dbReference type="InterPro" id="IPR036627">
    <property type="entry name" value="CobW-likC_sf"/>
</dbReference>
<evidence type="ECO:0000256" key="4">
    <source>
        <dbReference type="ARBA" id="ARBA00023134"/>
    </source>
</evidence>
<accession>A0ABR4N564</accession>
<dbReference type="PANTHER" id="PTHR13748:SF31">
    <property type="entry name" value="ZINC-REGULATED GTPASE METALLOPROTEIN ACTIVATOR 1A-RELATED"/>
    <property type="match status" value="1"/>
</dbReference>
<dbReference type="CDD" id="cd03112">
    <property type="entry name" value="CobW-like"/>
    <property type="match status" value="1"/>
</dbReference>
<keyword evidence="2" id="KW-0378">Hydrolase</keyword>
<dbReference type="Gene3D" id="3.30.1220.10">
    <property type="entry name" value="CobW-like, C-terminal domain"/>
    <property type="match status" value="1"/>
</dbReference>
<keyword evidence="1" id="KW-0547">Nucleotide-binding</keyword>
<dbReference type="Pfam" id="PF07683">
    <property type="entry name" value="CobW_C"/>
    <property type="match status" value="1"/>
</dbReference>
<evidence type="ECO:0000256" key="6">
    <source>
        <dbReference type="ARBA" id="ARBA00034320"/>
    </source>
</evidence>
<evidence type="ECO:0000256" key="8">
    <source>
        <dbReference type="SAM" id="MobiDB-lite"/>
    </source>
</evidence>
<keyword evidence="3" id="KW-0862">Zinc</keyword>
<dbReference type="SUPFAM" id="SSF52540">
    <property type="entry name" value="P-loop containing nucleoside triphosphate hydrolases"/>
    <property type="match status" value="1"/>
</dbReference>
<keyword evidence="4" id="KW-0342">GTP-binding</keyword>
<dbReference type="InterPro" id="IPR051316">
    <property type="entry name" value="Zinc-reg_GTPase_activator"/>
</dbReference>
<keyword evidence="5" id="KW-0143">Chaperone</keyword>
<dbReference type="EMBL" id="JADGIZ020000031">
    <property type="protein sequence ID" value="KAL2914634.1"/>
    <property type="molecule type" value="Genomic_DNA"/>
</dbReference>
<dbReference type="SUPFAM" id="SSF90002">
    <property type="entry name" value="Hypothetical protein YjiA, C-terminal domain"/>
    <property type="match status" value="1"/>
</dbReference>
<comment type="catalytic activity">
    <reaction evidence="7">
        <text>GTP + H2O = GDP + phosphate + H(+)</text>
        <dbReference type="Rhea" id="RHEA:19669"/>
        <dbReference type="ChEBI" id="CHEBI:15377"/>
        <dbReference type="ChEBI" id="CHEBI:15378"/>
        <dbReference type="ChEBI" id="CHEBI:37565"/>
        <dbReference type="ChEBI" id="CHEBI:43474"/>
        <dbReference type="ChEBI" id="CHEBI:58189"/>
    </reaction>
    <physiologicalReaction direction="left-to-right" evidence="7">
        <dbReference type="Rhea" id="RHEA:19670"/>
    </physiologicalReaction>
</comment>
<feature type="compositionally biased region" description="Acidic residues" evidence="8">
    <location>
        <begin position="1"/>
        <end position="11"/>
    </location>
</feature>